<organism evidence="2">
    <name type="scientific">marine metagenome</name>
    <dbReference type="NCBI Taxonomy" id="408172"/>
    <lineage>
        <taxon>unclassified sequences</taxon>
        <taxon>metagenomes</taxon>
        <taxon>ecological metagenomes</taxon>
    </lineage>
</organism>
<keyword evidence="1" id="KW-0472">Membrane</keyword>
<feature type="non-terminal residue" evidence="2">
    <location>
        <position position="91"/>
    </location>
</feature>
<feature type="transmembrane region" description="Helical" evidence="1">
    <location>
        <begin position="52"/>
        <end position="72"/>
    </location>
</feature>
<proteinExistence type="predicted"/>
<keyword evidence="1" id="KW-0812">Transmembrane</keyword>
<dbReference type="EMBL" id="UINC01084620">
    <property type="protein sequence ID" value="SVC31437.1"/>
    <property type="molecule type" value="Genomic_DNA"/>
</dbReference>
<sequence>MTGSWGTYLIVLAGCLVLSGAITLGIQFVTVGRSRLSDHGEDRPSTTKRSSAAIIISFIIVVPLSELINPLAGGAEHLDVILIATAALFIA</sequence>
<accession>A0A382L8P5</accession>
<reference evidence="2" key="1">
    <citation type="submission" date="2018-05" db="EMBL/GenBank/DDBJ databases">
        <authorList>
            <person name="Lanie J.A."/>
            <person name="Ng W.-L."/>
            <person name="Kazmierczak K.M."/>
            <person name="Andrzejewski T.M."/>
            <person name="Davidsen T.M."/>
            <person name="Wayne K.J."/>
            <person name="Tettelin H."/>
            <person name="Glass J.I."/>
            <person name="Rusch D."/>
            <person name="Podicherti R."/>
            <person name="Tsui H.-C.T."/>
            <person name="Winkler M.E."/>
        </authorList>
    </citation>
    <scope>NUCLEOTIDE SEQUENCE</scope>
</reference>
<keyword evidence="1" id="KW-1133">Transmembrane helix</keyword>
<evidence type="ECO:0000313" key="2">
    <source>
        <dbReference type="EMBL" id="SVC31437.1"/>
    </source>
</evidence>
<name>A0A382L8P5_9ZZZZ</name>
<gene>
    <name evidence="2" type="ORF">METZ01_LOCUS284291</name>
</gene>
<evidence type="ECO:0000256" key="1">
    <source>
        <dbReference type="SAM" id="Phobius"/>
    </source>
</evidence>
<feature type="transmembrane region" description="Helical" evidence="1">
    <location>
        <begin position="6"/>
        <end position="31"/>
    </location>
</feature>
<protein>
    <submittedName>
        <fullName evidence="2">Uncharacterized protein</fullName>
    </submittedName>
</protein>
<dbReference type="AlphaFoldDB" id="A0A382L8P5"/>